<evidence type="ECO:0000313" key="1">
    <source>
        <dbReference type="EMBL" id="CAG8619039.1"/>
    </source>
</evidence>
<sequence>MPMGNLEEDFKLARKCLLEFDNKNYIAEESAIAEDSKKESKTLLFSVEYHLTDTASFVKKTEHTLSSIRRIWFLDRKWEQRLPVHNELDMPFMIIVSTVLMSQSYQGVPPYGPALLQPRMIVEVRKTEELESLHNLAGEYFPASTQTNFIGIYQ</sequence>
<comment type="caution">
    <text evidence="1">The sequence shown here is derived from an EMBL/GenBank/DDBJ whole genome shotgun (WGS) entry which is preliminary data.</text>
</comment>
<proteinExistence type="predicted"/>
<dbReference type="Proteomes" id="UP000789375">
    <property type="component" value="Unassembled WGS sequence"/>
</dbReference>
<reference evidence="1" key="1">
    <citation type="submission" date="2021-06" db="EMBL/GenBank/DDBJ databases">
        <authorList>
            <person name="Kallberg Y."/>
            <person name="Tangrot J."/>
            <person name="Rosling A."/>
        </authorList>
    </citation>
    <scope>NUCLEOTIDE SEQUENCE</scope>
    <source>
        <strain evidence="1">87-6 pot B 2015</strain>
    </source>
</reference>
<evidence type="ECO:0000313" key="2">
    <source>
        <dbReference type="Proteomes" id="UP000789375"/>
    </source>
</evidence>
<dbReference type="AlphaFoldDB" id="A0A9N9GQT0"/>
<accession>A0A9N9GQT0</accession>
<gene>
    <name evidence="1" type="ORF">FMOSSE_LOCUS9876</name>
</gene>
<organism evidence="1 2">
    <name type="scientific">Funneliformis mosseae</name>
    <name type="common">Endomycorrhizal fungus</name>
    <name type="synonym">Glomus mosseae</name>
    <dbReference type="NCBI Taxonomy" id="27381"/>
    <lineage>
        <taxon>Eukaryota</taxon>
        <taxon>Fungi</taxon>
        <taxon>Fungi incertae sedis</taxon>
        <taxon>Mucoromycota</taxon>
        <taxon>Glomeromycotina</taxon>
        <taxon>Glomeromycetes</taxon>
        <taxon>Glomerales</taxon>
        <taxon>Glomeraceae</taxon>
        <taxon>Funneliformis</taxon>
    </lineage>
</organism>
<protein>
    <submittedName>
        <fullName evidence="1">2984_t:CDS:1</fullName>
    </submittedName>
</protein>
<name>A0A9N9GQT0_FUNMO</name>
<keyword evidence="2" id="KW-1185">Reference proteome</keyword>
<dbReference type="EMBL" id="CAJVPP010003043">
    <property type="protein sequence ID" value="CAG8619039.1"/>
    <property type="molecule type" value="Genomic_DNA"/>
</dbReference>